<dbReference type="SMART" id="SM00895">
    <property type="entry name" value="FCD"/>
    <property type="match status" value="1"/>
</dbReference>
<evidence type="ECO:0000259" key="4">
    <source>
        <dbReference type="PROSITE" id="PS50949"/>
    </source>
</evidence>
<dbReference type="AlphaFoldDB" id="A0A5C8UKT9"/>
<dbReference type="EMBL" id="VRMG01000010">
    <property type="protein sequence ID" value="TXN28908.1"/>
    <property type="molecule type" value="Genomic_DNA"/>
</dbReference>
<dbReference type="Proteomes" id="UP000321379">
    <property type="component" value="Unassembled WGS sequence"/>
</dbReference>
<dbReference type="GO" id="GO:0003700">
    <property type="term" value="F:DNA-binding transcription factor activity"/>
    <property type="evidence" value="ECO:0007669"/>
    <property type="project" value="InterPro"/>
</dbReference>
<proteinExistence type="predicted"/>
<dbReference type="InterPro" id="IPR000524">
    <property type="entry name" value="Tscrpt_reg_HTH_GntR"/>
</dbReference>
<dbReference type="PANTHER" id="PTHR43537">
    <property type="entry name" value="TRANSCRIPTIONAL REGULATOR, GNTR FAMILY"/>
    <property type="match status" value="1"/>
</dbReference>
<keyword evidence="1" id="KW-0805">Transcription regulation</keyword>
<dbReference type="PROSITE" id="PS50949">
    <property type="entry name" value="HTH_GNTR"/>
    <property type="match status" value="1"/>
</dbReference>
<evidence type="ECO:0000256" key="3">
    <source>
        <dbReference type="ARBA" id="ARBA00023163"/>
    </source>
</evidence>
<dbReference type="GO" id="GO:0003677">
    <property type="term" value="F:DNA binding"/>
    <property type="evidence" value="ECO:0007669"/>
    <property type="project" value="UniProtKB-KW"/>
</dbReference>
<dbReference type="Pfam" id="PF00392">
    <property type="entry name" value="GntR"/>
    <property type="match status" value="1"/>
</dbReference>
<keyword evidence="2" id="KW-0238">DNA-binding</keyword>
<evidence type="ECO:0000256" key="1">
    <source>
        <dbReference type="ARBA" id="ARBA00023015"/>
    </source>
</evidence>
<dbReference type="Gene3D" id="1.10.10.10">
    <property type="entry name" value="Winged helix-like DNA-binding domain superfamily/Winged helix DNA-binding domain"/>
    <property type="match status" value="1"/>
</dbReference>
<dbReference type="PANTHER" id="PTHR43537:SF24">
    <property type="entry name" value="GLUCONATE OPERON TRANSCRIPTIONAL REPRESSOR"/>
    <property type="match status" value="1"/>
</dbReference>
<dbReference type="SUPFAM" id="SSF48008">
    <property type="entry name" value="GntR ligand-binding domain-like"/>
    <property type="match status" value="1"/>
</dbReference>
<evidence type="ECO:0000313" key="5">
    <source>
        <dbReference type="EMBL" id="TXN28908.1"/>
    </source>
</evidence>
<keyword evidence="3" id="KW-0804">Transcription</keyword>
<dbReference type="SMART" id="SM00345">
    <property type="entry name" value="HTH_GNTR"/>
    <property type="match status" value="1"/>
</dbReference>
<dbReference type="InterPro" id="IPR011711">
    <property type="entry name" value="GntR_C"/>
</dbReference>
<evidence type="ECO:0000313" key="6">
    <source>
        <dbReference type="Proteomes" id="UP000321379"/>
    </source>
</evidence>
<keyword evidence="6" id="KW-1185">Reference proteome</keyword>
<dbReference type="SUPFAM" id="SSF46785">
    <property type="entry name" value="Winged helix' DNA-binding domain"/>
    <property type="match status" value="1"/>
</dbReference>
<organism evidence="5 6">
    <name type="scientific">Lacisediminihabitans profunda</name>
    <dbReference type="NCBI Taxonomy" id="2594790"/>
    <lineage>
        <taxon>Bacteria</taxon>
        <taxon>Bacillati</taxon>
        <taxon>Actinomycetota</taxon>
        <taxon>Actinomycetes</taxon>
        <taxon>Micrococcales</taxon>
        <taxon>Microbacteriaceae</taxon>
        <taxon>Lacisediminihabitans</taxon>
    </lineage>
</organism>
<evidence type="ECO:0000256" key="2">
    <source>
        <dbReference type="ARBA" id="ARBA00023125"/>
    </source>
</evidence>
<dbReference type="InterPro" id="IPR036390">
    <property type="entry name" value="WH_DNA-bd_sf"/>
</dbReference>
<protein>
    <submittedName>
        <fullName evidence="5">GntR family transcriptional regulator</fullName>
    </submittedName>
</protein>
<dbReference type="Pfam" id="PF07729">
    <property type="entry name" value="FCD"/>
    <property type="match status" value="1"/>
</dbReference>
<gene>
    <name evidence="5" type="ORF">FVP33_15390</name>
</gene>
<feature type="domain" description="HTH gntR-type" evidence="4">
    <location>
        <begin position="62"/>
        <end position="129"/>
    </location>
</feature>
<dbReference type="InterPro" id="IPR008920">
    <property type="entry name" value="TF_FadR/GntR_C"/>
</dbReference>
<dbReference type="InterPro" id="IPR036388">
    <property type="entry name" value="WH-like_DNA-bd_sf"/>
</dbReference>
<name>A0A5C8UKT9_9MICO</name>
<comment type="caution">
    <text evidence="5">The sequence shown here is derived from an EMBL/GenBank/DDBJ whole genome shotgun (WGS) entry which is preliminary data.</text>
</comment>
<sequence length="277" mass="31206">MRCLHRGEGERGPLAPLQDVYKRHPSVTALHRHVICVSDSLIVSAAVDVECRQYSFEMISQPSLVDLACEEIKRLIANGDLGADERLFEPRLAAQLGISRPPLREALRILAAQHIIEQTPRRGYRVVSLSQNDVDEIYGLRYVLEKFALDQLIPKLPDADFHDLEETVTRMWDAARNDDAVGVFIANRDFHLTLVAMAGHRRLQQAYSTLMDQMQLYMSRNLSIEAQTHGGLLEGCKRHERLLESLRSGDAAAIAEAFTAHGERRYLPISAAQASIW</sequence>
<reference evidence="5 6" key="1">
    <citation type="submission" date="2019-08" db="EMBL/GenBank/DDBJ databases">
        <title>Bacterial whole genome sequence for Glaciihabitans sp. CHu50b-6-2.</title>
        <authorList>
            <person name="Jin L."/>
        </authorList>
    </citation>
    <scope>NUCLEOTIDE SEQUENCE [LARGE SCALE GENOMIC DNA]</scope>
    <source>
        <strain evidence="5 6">CHu50b-6-2</strain>
    </source>
</reference>
<dbReference type="CDD" id="cd07377">
    <property type="entry name" value="WHTH_GntR"/>
    <property type="match status" value="1"/>
</dbReference>
<accession>A0A5C8UKT9</accession>
<dbReference type="Gene3D" id="1.20.120.530">
    <property type="entry name" value="GntR ligand-binding domain-like"/>
    <property type="match status" value="1"/>
</dbReference>